<dbReference type="InterPro" id="IPR017896">
    <property type="entry name" value="4Fe4S_Fe-S-bd"/>
</dbReference>
<gene>
    <name evidence="2" type="ORF">AA14337_1688</name>
</gene>
<comment type="caution">
    <text evidence="2">The sequence shown here is derived from an EMBL/GenBank/DDBJ whole genome shotgun (WGS) entry which is preliminary data.</text>
</comment>
<dbReference type="InterPro" id="IPR009051">
    <property type="entry name" value="Helical_ferredxn"/>
</dbReference>
<dbReference type="InterPro" id="IPR036188">
    <property type="entry name" value="FAD/NAD-bd_sf"/>
</dbReference>
<dbReference type="Gene3D" id="1.10.1060.10">
    <property type="entry name" value="Alpha-helical ferredoxin"/>
    <property type="match status" value="1"/>
</dbReference>
<dbReference type="PRINTS" id="PR00419">
    <property type="entry name" value="ADXRDTASE"/>
</dbReference>
<evidence type="ECO:0000313" key="3">
    <source>
        <dbReference type="Proteomes" id="UP001065047"/>
    </source>
</evidence>
<organism evidence="2 3">
    <name type="scientific">Acetobacter malorum DSM 14337</name>
    <dbReference type="NCBI Taxonomy" id="1307910"/>
    <lineage>
        <taxon>Bacteria</taxon>
        <taxon>Pseudomonadati</taxon>
        <taxon>Pseudomonadota</taxon>
        <taxon>Alphaproteobacteria</taxon>
        <taxon>Acetobacterales</taxon>
        <taxon>Acetobacteraceae</taxon>
        <taxon>Acetobacter</taxon>
    </lineage>
</organism>
<evidence type="ECO:0000313" key="2">
    <source>
        <dbReference type="EMBL" id="GBQ80301.1"/>
    </source>
</evidence>
<feature type="domain" description="4Fe-4S ferredoxin-type" evidence="1">
    <location>
        <begin position="31"/>
        <end position="61"/>
    </location>
</feature>
<dbReference type="RefSeq" id="WP_061506928.1">
    <property type="nucleotide sequence ID" value="NZ_BAPF01000029.1"/>
</dbReference>
<keyword evidence="3" id="KW-1185">Reference proteome</keyword>
<dbReference type="InterPro" id="IPR023753">
    <property type="entry name" value="FAD/NAD-binding_dom"/>
</dbReference>
<dbReference type="EMBL" id="BAPF01000029">
    <property type="protein sequence ID" value="GBQ80301.1"/>
    <property type="molecule type" value="Genomic_DNA"/>
</dbReference>
<dbReference type="SUPFAM" id="SSF46548">
    <property type="entry name" value="alpha-helical ferredoxin"/>
    <property type="match status" value="1"/>
</dbReference>
<sequence>MNQTPNIAADRLPPDILARNFSDAHPPLTEGQATIESDRCFFCYDAPCVEACPTGIDIPGFIKKISTGNITGSARTILESNIFGGSCARVCPTEILCEGKCVRNSQEDRPIQIGTLQRHATDWQMGTGEQPFSRAPLTGKRIAVVGAGPAGLACAHRLAMQGHDVVVFDARPKGGGLNEYGVAAYKLADEFAQKEVAFVLSIGGITVENEMVLGRDITLASLRAQYDAVFLGIGHAGVRALGITGEYFPGVRNAVEFIEDLRVSPTKSDVPVGRRVVVIGGGNTAIDAAVQAKRLGAEEVTLVYRRAAENMSATTVEQEWAQTNDVTIRYWSAPVRIDGSEDGVASVTFARGLTKDGRPVYDQGEYTLEADMVLKAVGQLFLPDPLAEDEIVIEGGRIRVDAEGRTTMTGVYAGGDCTAGEDLTVAAVRDGRNAAEAITADLMKAGN</sequence>
<dbReference type="Pfam" id="PF07992">
    <property type="entry name" value="Pyr_redox_2"/>
    <property type="match status" value="1"/>
</dbReference>
<evidence type="ECO:0000259" key="1">
    <source>
        <dbReference type="PROSITE" id="PS51379"/>
    </source>
</evidence>
<dbReference type="Pfam" id="PF14691">
    <property type="entry name" value="Fer4_20"/>
    <property type="match status" value="1"/>
</dbReference>
<proteinExistence type="predicted"/>
<name>A0ABQ0PT03_9PROT</name>
<dbReference type="GeneID" id="29558488"/>
<dbReference type="InterPro" id="IPR028261">
    <property type="entry name" value="DPD_II"/>
</dbReference>
<dbReference type="Gene3D" id="3.50.50.60">
    <property type="entry name" value="FAD/NAD(P)-binding domain"/>
    <property type="match status" value="2"/>
</dbReference>
<dbReference type="SUPFAM" id="SSF51971">
    <property type="entry name" value="Nucleotide-binding domain"/>
    <property type="match status" value="1"/>
</dbReference>
<reference evidence="2" key="1">
    <citation type="submission" date="2013-04" db="EMBL/GenBank/DDBJ databases">
        <title>The genome sequencing project of 58 acetic acid bacteria.</title>
        <authorList>
            <person name="Okamoto-Kainuma A."/>
            <person name="Ishikawa M."/>
            <person name="Umino S."/>
            <person name="Koizumi Y."/>
            <person name="Shiwa Y."/>
            <person name="Yoshikawa H."/>
            <person name="Matsutani M."/>
            <person name="Matsushita K."/>
        </authorList>
    </citation>
    <scope>NUCLEOTIDE SEQUENCE</scope>
    <source>
        <strain evidence="2">DSM 14337</strain>
    </source>
</reference>
<dbReference type="Proteomes" id="UP001065047">
    <property type="component" value="Unassembled WGS sequence"/>
</dbReference>
<dbReference type="PANTHER" id="PTHR42783">
    <property type="entry name" value="GLUTAMATE SYNTHASE [NADPH] SMALL CHAIN"/>
    <property type="match status" value="1"/>
</dbReference>
<dbReference type="PROSITE" id="PS51379">
    <property type="entry name" value="4FE4S_FER_2"/>
    <property type="match status" value="1"/>
</dbReference>
<accession>A0ABQ0PT03</accession>
<protein>
    <submittedName>
        <fullName evidence="2">Oxidoreductase</fullName>
    </submittedName>
</protein>
<dbReference type="PANTHER" id="PTHR42783:SF3">
    <property type="entry name" value="GLUTAMATE SYNTHASE [NADPH] SMALL CHAIN-RELATED"/>
    <property type="match status" value="1"/>
</dbReference>